<evidence type="ECO:0000256" key="10">
    <source>
        <dbReference type="SAM" id="MobiDB-lite"/>
    </source>
</evidence>
<dbReference type="Pfam" id="PF00704">
    <property type="entry name" value="Glyco_hydro_18"/>
    <property type="match status" value="1"/>
</dbReference>
<feature type="domain" description="GH18" evidence="12">
    <location>
        <begin position="1"/>
        <end position="339"/>
    </location>
</feature>
<dbReference type="RefSeq" id="XP_056491876.1">
    <property type="nucleotide sequence ID" value="XM_056626081.1"/>
</dbReference>
<dbReference type="InterPro" id="IPR050314">
    <property type="entry name" value="Glycosyl_Hydrlase_18"/>
</dbReference>
<dbReference type="PANTHER" id="PTHR11177:SF333">
    <property type="entry name" value="CHITINASE"/>
    <property type="match status" value="1"/>
</dbReference>
<dbReference type="GO" id="GO:0008843">
    <property type="term" value="F:endochitinase activity"/>
    <property type="evidence" value="ECO:0007669"/>
    <property type="project" value="UniProtKB-EC"/>
</dbReference>
<evidence type="ECO:0000256" key="8">
    <source>
        <dbReference type="ARBA" id="ARBA00023326"/>
    </source>
</evidence>
<evidence type="ECO:0000256" key="2">
    <source>
        <dbReference type="ARBA" id="ARBA00008682"/>
    </source>
</evidence>
<dbReference type="SMART" id="SM00257">
    <property type="entry name" value="LysM"/>
    <property type="match status" value="1"/>
</dbReference>
<dbReference type="GO" id="GO:0006032">
    <property type="term" value="P:chitin catabolic process"/>
    <property type="evidence" value="ECO:0007669"/>
    <property type="project" value="UniProtKB-KW"/>
</dbReference>
<sequence>MPPEDIPIGGYTHLNFAFLYIDPDLYTITPMETSQQDLYSRVTALKKRKTDLKVWISIGGWAFNDPGSSASTFSNLAASKSKQSTFFDSLLNFLDKYGFDGVDLDWEYPVDSDRGGTDADYDNFPTFLANLRSALDSANKGYGLTITLPSSYWYLQHFDIVSMADSVDWFNMMTYDLHGGWDADNPWIGSVVNAHTNLTEIIAAMDLLWRNDIKPSQVTMGLGFYGRSFTINDTSCVSAGCPFSSVGTAGKCTNNAGTLSFSEIEAILKDDTRGAVKTYDEASAVEIVTYDENQWVSYDDWVSFEAKMDYANSHCIGGTMVWAVSLDVDGTATNGLTGATNVFQGTDGSNGGSEDTYIGPDLWTNATHEISCEPPCTIILPPFPLDTPQTITWPDYTTLIASSSDGSTLTKTTTIAVAPFVIDEIPFWPITVLSTGTDAYLSPTQSIAPPTFGLTLPSDEATFPLFHTDYTSILNAASKTTATASDDTSSSTTASITTPAAVQSGLVSDCTEFYQAVADDGCSAIASAYDITLAQFVEWNPAVGSDCAGLWVDEYYCVAVESTATTTYVADTVTFRSSSHAITVAPEATITSISPPGTSIPILTYSDGDPPSNGGCSSGSDLTGCGAVDCSLFGCGGECGFFGCDGGCGIGFCGGGCGLLGCGPGCGDGSCLHEGGGGGNEEEEEEESSSTESCSATATPTVSTICDYACAQESDTACVTLCTSLTMSCEPTGFAAFSPGSVESDPWPLSLIEDSDDAMASEANAAASWLNVQYTVMDPVIINSTTVTDSATAPNVAMTTTVTKTTATAISASSCAIQTTSSSSYCSCDGGYGVSLSTKTNAAKSTFLVCGVTPALTVSTITPKTTTTKTTSTKTTTASDSASTTISFAILQTYWSADECPIGLTCEKNSEWNAVYVSTKAGDFIYVKGTWNSDGEIDGAKATFCGQTSTFTKDGDEIKATSDDSKYGSYVCKEREGTLAGSNGSFSSSAQYEVTQEWICLSDSMCL</sequence>
<gene>
    <name evidence="13" type="ORF">N7509_001444</name>
</gene>
<reference evidence="13" key="2">
    <citation type="journal article" date="2023" name="IMA Fungus">
        <title>Comparative genomic study of the Penicillium genus elucidates a diverse pangenome and 15 lateral gene transfer events.</title>
        <authorList>
            <person name="Petersen C."/>
            <person name="Sorensen T."/>
            <person name="Nielsen M.R."/>
            <person name="Sondergaard T.E."/>
            <person name="Sorensen J.L."/>
            <person name="Fitzpatrick D.A."/>
            <person name="Frisvad J.C."/>
            <person name="Nielsen K.L."/>
        </authorList>
    </citation>
    <scope>NUCLEOTIDE SEQUENCE</scope>
    <source>
        <strain evidence="13">IBT 29677</strain>
    </source>
</reference>
<dbReference type="EMBL" id="JAPZBU010000004">
    <property type="protein sequence ID" value="KAJ5407561.1"/>
    <property type="molecule type" value="Genomic_DNA"/>
</dbReference>
<protein>
    <recommendedName>
        <fullName evidence="3">chitinase</fullName>
        <ecNumber evidence="3">3.2.1.14</ecNumber>
    </recommendedName>
</protein>
<evidence type="ECO:0000259" key="12">
    <source>
        <dbReference type="PROSITE" id="PS51910"/>
    </source>
</evidence>
<evidence type="ECO:0000256" key="1">
    <source>
        <dbReference type="ARBA" id="ARBA00000822"/>
    </source>
</evidence>
<keyword evidence="4 9" id="KW-0378">Hydrolase</keyword>
<dbReference type="InterPro" id="IPR029070">
    <property type="entry name" value="Chitinase_insertion_sf"/>
</dbReference>
<dbReference type="InterPro" id="IPR011583">
    <property type="entry name" value="Chitinase_II/V-like_cat"/>
</dbReference>
<dbReference type="EC" id="3.2.1.14" evidence="3"/>
<dbReference type="InterPro" id="IPR001579">
    <property type="entry name" value="Glyco_hydro_18_chit_AS"/>
</dbReference>
<organism evidence="13 14">
    <name type="scientific">Penicillium cosmopolitanum</name>
    <dbReference type="NCBI Taxonomy" id="1131564"/>
    <lineage>
        <taxon>Eukaryota</taxon>
        <taxon>Fungi</taxon>
        <taxon>Dikarya</taxon>
        <taxon>Ascomycota</taxon>
        <taxon>Pezizomycotina</taxon>
        <taxon>Eurotiomycetes</taxon>
        <taxon>Eurotiomycetidae</taxon>
        <taxon>Eurotiales</taxon>
        <taxon>Aspergillaceae</taxon>
        <taxon>Penicillium</taxon>
    </lineage>
</organism>
<name>A0A9W9W716_9EURO</name>
<dbReference type="InterPro" id="IPR017853">
    <property type="entry name" value="GH"/>
</dbReference>
<keyword evidence="8" id="KW-0624">Polysaccharide degradation</keyword>
<dbReference type="Proteomes" id="UP001147747">
    <property type="component" value="Unassembled WGS sequence"/>
</dbReference>
<keyword evidence="14" id="KW-1185">Reference proteome</keyword>
<evidence type="ECO:0000256" key="5">
    <source>
        <dbReference type="ARBA" id="ARBA00023024"/>
    </source>
</evidence>
<comment type="caution">
    <text evidence="13">The sequence shown here is derived from an EMBL/GenBank/DDBJ whole genome shotgun (WGS) entry which is preliminary data.</text>
</comment>
<dbReference type="CDD" id="cd00118">
    <property type="entry name" value="LysM"/>
    <property type="match status" value="1"/>
</dbReference>
<evidence type="ECO:0000313" key="13">
    <source>
        <dbReference type="EMBL" id="KAJ5407561.1"/>
    </source>
</evidence>
<proteinExistence type="inferred from homology"/>
<keyword evidence="5" id="KW-0146">Chitin degradation</keyword>
<dbReference type="SUPFAM" id="SSF54106">
    <property type="entry name" value="LysM domain"/>
    <property type="match status" value="1"/>
</dbReference>
<dbReference type="PROSITE" id="PS51782">
    <property type="entry name" value="LYSM"/>
    <property type="match status" value="1"/>
</dbReference>
<dbReference type="PROSITE" id="PS01095">
    <property type="entry name" value="GH18_1"/>
    <property type="match status" value="1"/>
</dbReference>
<dbReference type="AlphaFoldDB" id="A0A9W9W716"/>
<dbReference type="GO" id="GO:0000272">
    <property type="term" value="P:polysaccharide catabolic process"/>
    <property type="evidence" value="ECO:0007669"/>
    <property type="project" value="UniProtKB-KW"/>
</dbReference>
<keyword evidence="6" id="KW-0119">Carbohydrate metabolism</keyword>
<dbReference type="InterPro" id="IPR018392">
    <property type="entry name" value="LysM"/>
</dbReference>
<dbReference type="Gene3D" id="3.10.350.10">
    <property type="entry name" value="LysM domain"/>
    <property type="match status" value="1"/>
</dbReference>
<comment type="catalytic activity">
    <reaction evidence="1">
        <text>Random endo-hydrolysis of N-acetyl-beta-D-glucosaminide (1-&gt;4)-beta-linkages in chitin and chitodextrins.</text>
        <dbReference type="EC" id="3.2.1.14"/>
    </reaction>
</comment>
<dbReference type="GeneID" id="81365061"/>
<evidence type="ECO:0000256" key="7">
    <source>
        <dbReference type="ARBA" id="ARBA00023295"/>
    </source>
</evidence>
<dbReference type="PANTHER" id="PTHR11177">
    <property type="entry name" value="CHITINASE"/>
    <property type="match status" value="1"/>
</dbReference>
<dbReference type="Gene3D" id="3.10.50.10">
    <property type="match status" value="1"/>
</dbReference>
<dbReference type="SUPFAM" id="SSF54556">
    <property type="entry name" value="Chitinase insertion domain"/>
    <property type="match status" value="1"/>
</dbReference>
<comment type="similarity">
    <text evidence="2">Belongs to the glycosyl hydrolase 18 family. Chitinase class V subfamily.</text>
</comment>
<evidence type="ECO:0000313" key="14">
    <source>
        <dbReference type="Proteomes" id="UP001147747"/>
    </source>
</evidence>
<dbReference type="PROSITE" id="PS51910">
    <property type="entry name" value="GH18_2"/>
    <property type="match status" value="1"/>
</dbReference>
<evidence type="ECO:0000256" key="4">
    <source>
        <dbReference type="ARBA" id="ARBA00022801"/>
    </source>
</evidence>
<dbReference type="InterPro" id="IPR001223">
    <property type="entry name" value="Glyco_hydro18_cat"/>
</dbReference>
<dbReference type="InterPro" id="IPR036779">
    <property type="entry name" value="LysM_dom_sf"/>
</dbReference>
<dbReference type="SMART" id="SM00636">
    <property type="entry name" value="Glyco_18"/>
    <property type="match status" value="1"/>
</dbReference>
<dbReference type="GO" id="GO:0008061">
    <property type="term" value="F:chitin binding"/>
    <property type="evidence" value="ECO:0007669"/>
    <property type="project" value="InterPro"/>
</dbReference>
<evidence type="ECO:0000259" key="11">
    <source>
        <dbReference type="PROSITE" id="PS51782"/>
    </source>
</evidence>
<evidence type="ECO:0000256" key="6">
    <source>
        <dbReference type="ARBA" id="ARBA00023277"/>
    </source>
</evidence>
<feature type="region of interest" description="Disordered" evidence="10">
    <location>
        <begin position="674"/>
        <end position="696"/>
    </location>
</feature>
<accession>A0A9W9W716</accession>
<feature type="compositionally biased region" description="Acidic residues" evidence="10">
    <location>
        <begin position="680"/>
        <end position="689"/>
    </location>
</feature>
<keyword evidence="7 9" id="KW-0326">Glycosidase</keyword>
<dbReference type="OrthoDB" id="73875at2759"/>
<reference evidence="13" key="1">
    <citation type="submission" date="2022-12" db="EMBL/GenBank/DDBJ databases">
        <authorList>
            <person name="Petersen C."/>
        </authorList>
    </citation>
    <scope>NUCLEOTIDE SEQUENCE</scope>
    <source>
        <strain evidence="13">IBT 29677</strain>
    </source>
</reference>
<evidence type="ECO:0000256" key="9">
    <source>
        <dbReference type="RuleBase" id="RU000489"/>
    </source>
</evidence>
<dbReference type="Gene3D" id="3.20.20.80">
    <property type="entry name" value="Glycosidases"/>
    <property type="match status" value="1"/>
</dbReference>
<evidence type="ECO:0000256" key="3">
    <source>
        <dbReference type="ARBA" id="ARBA00012729"/>
    </source>
</evidence>
<feature type="domain" description="LysM" evidence="11">
    <location>
        <begin position="512"/>
        <end position="558"/>
    </location>
</feature>
<dbReference type="SUPFAM" id="SSF51445">
    <property type="entry name" value="(Trans)glycosidases"/>
    <property type="match status" value="1"/>
</dbReference>